<dbReference type="PANTHER" id="PTHR42774:SF3">
    <property type="entry name" value="KETOHEXOKINASE"/>
    <property type="match status" value="1"/>
</dbReference>
<feature type="compositionally biased region" description="Low complexity" evidence="1">
    <location>
        <begin position="160"/>
        <end position="176"/>
    </location>
</feature>
<dbReference type="InterPro" id="IPR011611">
    <property type="entry name" value="PfkB_dom"/>
</dbReference>
<proteinExistence type="predicted"/>
<feature type="region of interest" description="Disordered" evidence="1">
    <location>
        <begin position="348"/>
        <end position="421"/>
    </location>
</feature>
<accession>A0A0D7BM08</accession>
<evidence type="ECO:0000256" key="1">
    <source>
        <dbReference type="SAM" id="MobiDB-lite"/>
    </source>
</evidence>
<dbReference type="InterPro" id="IPR029056">
    <property type="entry name" value="Ribokinase-like"/>
</dbReference>
<evidence type="ECO:0000313" key="3">
    <source>
        <dbReference type="EMBL" id="KIY71502.1"/>
    </source>
</evidence>
<gene>
    <name evidence="3" type="ORF">CYLTODRAFT_390145</name>
</gene>
<organism evidence="3 4">
    <name type="scientific">Cylindrobasidium torrendii FP15055 ss-10</name>
    <dbReference type="NCBI Taxonomy" id="1314674"/>
    <lineage>
        <taxon>Eukaryota</taxon>
        <taxon>Fungi</taxon>
        <taxon>Dikarya</taxon>
        <taxon>Basidiomycota</taxon>
        <taxon>Agaricomycotina</taxon>
        <taxon>Agaricomycetes</taxon>
        <taxon>Agaricomycetidae</taxon>
        <taxon>Agaricales</taxon>
        <taxon>Marasmiineae</taxon>
        <taxon>Physalacriaceae</taxon>
        <taxon>Cylindrobasidium</taxon>
    </lineage>
</organism>
<dbReference type="EMBL" id="KN880453">
    <property type="protein sequence ID" value="KIY71502.1"/>
    <property type="molecule type" value="Genomic_DNA"/>
</dbReference>
<feature type="region of interest" description="Disordered" evidence="1">
    <location>
        <begin position="160"/>
        <end position="179"/>
    </location>
</feature>
<dbReference type="AlphaFoldDB" id="A0A0D7BM08"/>
<protein>
    <recommendedName>
        <fullName evidence="2">Carbohydrate kinase PfkB domain-containing protein</fullName>
    </recommendedName>
</protein>
<dbReference type="Pfam" id="PF00294">
    <property type="entry name" value="PfkB"/>
    <property type="match status" value="1"/>
</dbReference>
<feature type="region of interest" description="Disordered" evidence="1">
    <location>
        <begin position="309"/>
        <end position="330"/>
    </location>
</feature>
<dbReference type="Gene3D" id="3.40.1190.20">
    <property type="match status" value="2"/>
</dbReference>
<feature type="compositionally biased region" description="Polar residues" evidence="1">
    <location>
        <begin position="355"/>
        <end position="380"/>
    </location>
</feature>
<sequence>MAKLRREYEGQNVSSARTLRIFASGTLFLTHTLELPSQPAASTVVRAHSVEKTRGGSASVLLTMLAQFPGVEAALVAPLGGNDEGNMIINELEGEGVSTRYCKVWKGLGVPSAWVMHAADNDSRTVVNHNPLPDITHEEFVTILGPLLAPENYILPPTESLSVASAPPSPRPSTQSNRIATSPAPFDWIHFEGRSVKSTRDNMSGLHGMAKERKWRSHCVFSVDVGRRGRQGVEALIPHCDVIFVNKHYAQANSPHYATTPRAFLLSLTSIAPPHALLVAYWGAEGAAVLSLPTKEYFQSSGWVEDRAGSRVESHTRMPRARQRDANVDSMATEMSAEIRSVRSGSDFWADGRSRTPSSAAWTAGTPSITAGTMLSTSPPMSRAPSKTRTRSRSRYRAQSEDGFPDETESTRTEVPDTDDGVVDEIGAQDAFVAGMIYALSRQILPGAPFTPSAAGEPTTDGDLGAGRWRLDECLRFATELAGRKARRQHWSGLAAEMLRAGWSVDS</sequence>
<dbReference type="PANTHER" id="PTHR42774">
    <property type="entry name" value="PHOSPHOTRANSFERASE SYSTEM TRANSPORT PROTEIN"/>
    <property type="match status" value="1"/>
</dbReference>
<feature type="compositionally biased region" description="Basic and acidic residues" evidence="1">
    <location>
        <begin position="309"/>
        <end position="327"/>
    </location>
</feature>
<dbReference type="Proteomes" id="UP000054007">
    <property type="component" value="Unassembled WGS sequence"/>
</dbReference>
<dbReference type="SUPFAM" id="SSF53613">
    <property type="entry name" value="Ribokinase-like"/>
    <property type="match status" value="1"/>
</dbReference>
<evidence type="ECO:0000313" key="4">
    <source>
        <dbReference type="Proteomes" id="UP000054007"/>
    </source>
</evidence>
<dbReference type="InterPro" id="IPR052562">
    <property type="entry name" value="Ketohexokinase-related"/>
</dbReference>
<keyword evidence="4" id="KW-1185">Reference proteome</keyword>
<dbReference type="STRING" id="1314674.A0A0D7BM08"/>
<feature type="compositionally biased region" description="Basic residues" evidence="1">
    <location>
        <begin position="386"/>
        <end position="396"/>
    </location>
</feature>
<name>A0A0D7BM08_9AGAR</name>
<dbReference type="OrthoDB" id="204058at2759"/>
<reference evidence="3 4" key="1">
    <citation type="journal article" date="2015" name="Fungal Genet. Biol.">
        <title>Evolution of novel wood decay mechanisms in Agaricales revealed by the genome sequences of Fistulina hepatica and Cylindrobasidium torrendii.</title>
        <authorList>
            <person name="Floudas D."/>
            <person name="Held B.W."/>
            <person name="Riley R."/>
            <person name="Nagy L.G."/>
            <person name="Koehler G."/>
            <person name="Ransdell A.S."/>
            <person name="Younus H."/>
            <person name="Chow J."/>
            <person name="Chiniquy J."/>
            <person name="Lipzen A."/>
            <person name="Tritt A."/>
            <person name="Sun H."/>
            <person name="Haridas S."/>
            <person name="LaButti K."/>
            <person name="Ohm R.A."/>
            <person name="Kues U."/>
            <person name="Blanchette R.A."/>
            <person name="Grigoriev I.V."/>
            <person name="Minto R.E."/>
            <person name="Hibbett D.S."/>
        </authorList>
    </citation>
    <scope>NUCLEOTIDE SEQUENCE [LARGE SCALE GENOMIC DNA]</scope>
    <source>
        <strain evidence="3 4">FP15055 ss-10</strain>
    </source>
</reference>
<evidence type="ECO:0000259" key="2">
    <source>
        <dbReference type="Pfam" id="PF00294"/>
    </source>
</evidence>
<feature type="domain" description="Carbohydrate kinase PfkB" evidence="2">
    <location>
        <begin position="41"/>
        <end position="131"/>
    </location>
</feature>